<protein>
    <submittedName>
        <fullName evidence="6">Maltodextrin glucosidase</fullName>
        <ecNumber evidence="6">3.2.1.20</ecNumber>
    </submittedName>
</protein>
<feature type="site" description="Transition state stabilizer" evidence="4">
    <location>
        <position position="455"/>
    </location>
</feature>
<sequence>MSTPYLYHSQTTDGVTAHADCLHIELLTEDLPFERVLLRHEPDNEEYLIDMVSGEKKGRLRVWQAILPLSQDKSVTYYTFKAILGQAQYWLDGRGVQVRMPGREYHFKYNRVARPPEWVSEQVFYQIFPERFCNGDPSIGVEDGEYQYLGKNRQSVKRSWGEPVGQHGNTGAVEFYGGDLAGVQQKLDYLQALGITTLYLNPIFTSYSNHKYDTVDYYSIDPKFGTNQQFATLSEDIHQRGMKIVLDAVLNHTSTEHAWFDKSQTRNGAYGSVNSPYRDYYFFKGQNDEGSDSLVYVGWKGIDTLPVLNFNNKQVRDAIYQSEDSVIKHWLKPPYLIDGWRFDVIHMLGEGEGAANNAHYVTAFREAMKSVSPDSYMLGEHFFEATSWLQGDQEDGSMNYYGFAHPVRALLASKDIQFDPIELDCRDFLAWLREASAKLPWANQLSQLNQLDSHDTERLLTTLQGDVDRFKIAAQLLMTYVGAPCLYYGTEVGLKGSHDPDNRRCFPWDRMENNEWLEYFTKLIAARRQLPALQKGSFVPLWVEAGGLIYAREFKGNVVISGFNLSDTPMTVSLPLWKIAANCEGLRCWWTKTPCDIDADTLTVEVKGKASILLFNG</sequence>
<dbReference type="PANTHER" id="PTHR10357">
    <property type="entry name" value="ALPHA-AMYLASE FAMILY MEMBER"/>
    <property type="match status" value="1"/>
</dbReference>
<dbReference type="EC" id="3.2.1.20" evidence="6"/>
<keyword evidence="2 6" id="KW-0326">Glycosidase</keyword>
<dbReference type="InterPro" id="IPR006047">
    <property type="entry name" value="GH13_cat_dom"/>
</dbReference>
<dbReference type="GO" id="GO:0005975">
    <property type="term" value="P:carbohydrate metabolic process"/>
    <property type="evidence" value="ECO:0007669"/>
    <property type="project" value="InterPro"/>
</dbReference>
<dbReference type="InterPro" id="IPR017069">
    <property type="entry name" value="MalZ"/>
</dbReference>
<dbReference type="NCBIfam" id="NF008051">
    <property type="entry name" value="PRK10785.1"/>
    <property type="match status" value="1"/>
</dbReference>
<dbReference type="SUPFAM" id="SSF81296">
    <property type="entry name" value="E set domains"/>
    <property type="match status" value="1"/>
</dbReference>
<dbReference type="PANTHER" id="PTHR10357:SF210">
    <property type="entry name" value="MALTODEXTRIN GLUCOSIDASE"/>
    <property type="match status" value="1"/>
</dbReference>
<evidence type="ECO:0000259" key="5">
    <source>
        <dbReference type="SMART" id="SM00642"/>
    </source>
</evidence>
<gene>
    <name evidence="6" type="primary">malZ</name>
    <name evidence="6" type="ORF">MD535_12190</name>
</gene>
<name>A0A9X3CQG8_9VIBR</name>
<dbReference type="InterPro" id="IPR004185">
    <property type="entry name" value="Glyco_hydro_13_lg-like_dom"/>
</dbReference>
<dbReference type="InterPro" id="IPR017853">
    <property type="entry name" value="GH"/>
</dbReference>
<evidence type="ECO:0000256" key="2">
    <source>
        <dbReference type="ARBA" id="ARBA00023295"/>
    </source>
</evidence>
<organism evidence="6 7">
    <name type="scientific">Vibrio qingdaonensis</name>
    <dbReference type="NCBI Taxonomy" id="2829491"/>
    <lineage>
        <taxon>Bacteria</taxon>
        <taxon>Pseudomonadati</taxon>
        <taxon>Pseudomonadota</taxon>
        <taxon>Gammaproteobacteria</taxon>
        <taxon>Vibrionales</taxon>
        <taxon>Vibrionaceae</taxon>
        <taxon>Vibrio</taxon>
    </lineage>
</organism>
<dbReference type="InterPro" id="IPR014756">
    <property type="entry name" value="Ig_E-set"/>
</dbReference>
<dbReference type="Pfam" id="PF00128">
    <property type="entry name" value="Alpha-amylase"/>
    <property type="match status" value="1"/>
</dbReference>
<feature type="active site" description="Nucleophile" evidence="3">
    <location>
        <position position="343"/>
    </location>
</feature>
<keyword evidence="1 6" id="KW-0378">Hydrolase</keyword>
<dbReference type="RefSeq" id="WP_265675293.1">
    <property type="nucleotide sequence ID" value="NZ_JAKRRY010000014.1"/>
</dbReference>
<proteinExistence type="predicted"/>
<dbReference type="AlphaFoldDB" id="A0A9X3CQG8"/>
<keyword evidence="7" id="KW-1185">Reference proteome</keyword>
<dbReference type="EMBL" id="JAKRRY010000014">
    <property type="protein sequence ID" value="MCW8346755.1"/>
    <property type="molecule type" value="Genomic_DNA"/>
</dbReference>
<reference evidence="6" key="1">
    <citation type="submission" date="2022-02" db="EMBL/GenBank/DDBJ databases">
        <title>Vibrio sp. nov, a new bacterium isolated from seawater.</title>
        <authorList>
            <person name="Yuan Y."/>
        </authorList>
    </citation>
    <scope>NUCLEOTIDE SEQUENCE</scope>
    <source>
        <strain evidence="6">ZSDZ65</strain>
    </source>
</reference>
<evidence type="ECO:0000313" key="6">
    <source>
        <dbReference type="EMBL" id="MCW8346755.1"/>
    </source>
</evidence>
<evidence type="ECO:0000313" key="7">
    <source>
        <dbReference type="Proteomes" id="UP001155587"/>
    </source>
</evidence>
<dbReference type="SMART" id="SM00642">
    <property type="entry name" value="Aamy"/>
    <property type="match status" value="1"/>
</dbReference>
<dbReference type="CDD" id="cd11338">
    <property type="entry name" value="AmyAc_CMD"/>
    <property type="match status" value="1"/>
</dbReference>
<dbReference type="SUPFAM" id="SSF51445">
    <property type="entry name" value="(Trans)glycosidases"/>
    <property type="match status" value="1"/>
</dbReference>
<feature type="domain" description="Glycosyl hydrolase family 13 catalytic" evidence="5">
    <location>
        <begin position="126"/>
        <end position="527"/>
    </location>
</feature>
<dbReference type="Gene3D" id="2.60.40.1180">
    <property type="entry name" value="Golgi alpha-mannosidase II"/>
    <property type="match status" value="1"/>
</dbReference>
<feature type="active site" description="Proton donor" evidence="3">
    <location>
        <position position="380"/>
    </location>
</feature>
<dbReference type="PIRSF" id="PIRSF036918">
    <property type="entry name" value="Maltodextrin_glucosidase"/>
    <property type="match status" value="1"/>
</dbReference>
<evidence type="ECO:0000256" key="3">
    <source>
        <dbReference type="PIRSR" id="PIRSR036918-50"/>
    </source>
</evidence>
<dbReference type="GO" id="GO:0005737">
    <property type="term" value="C:cytoplasm"/>
    <property type="evidence" value="ECO:0007669"/>
    <property type="project" value="InterPro"/>
</dbReference>
<comment type="caution">
    <text evidence="6">The sequence shown here is derived from an EMBL/GenBank/DDBJ whole genome shotgun (WGS) entry which is preliminary data.</text>
</comment>
<dbReference type="Proteomes" id="UP001155587">
    <property type="component" value="Unassembled WGS sequence"/>
</dbReference>
<dbReference type="GO" id="GO:0004558">
    <property type="term" value="F:alpha-1,4-glucosidase activity"/>
    <property type="evidence" value="ECO:0007669"/>
    <property type="project" value="UniProtKB-EC"/>
</dbReference>
<dbReference type="CDD" id="cd02857">
    <property type="entry name" value="E_set_CDase_PDE_N"/>
    <property type="match status" value="1"/>
</dbReference>
<accession>A0A9X3CQG8</accession>
<evidence type="ECO:0000256" key="4">
    <source>
        <dbReference type="PIRSR" id="PIRSR036918-51"/>
    </source>
</evidence>
<dbReference type="InterPro" id="IPR013780">
    <property type="entry name" value="Glyco_hydro_b"/>
</dbReference>
<evidence type="ECO:0000256" key="1">
    <source>
        <dbReference type="ARBA" id="ARBA00022801"/>
    </source>
</evidence>
<dbReference type="SUPFAM" id="SSF51011">
    <property type="entry name" value="Glycosyl hydrolase domain"/>
    <property type="match status" value="1"/>
</dbReference>
<dbReference type="Gene3D" id="3.20.20.80">
    <property type="entry name" value="Glycosidases"/>
    <property type="match status" value="1"/>
</dbReference>